<keyword evidence="4" id="KW-1185">Reference proteome</keyword>
<feature type="region of interest" description="Disordered" evidence="1">
    <location>
        <begin position="608"/>
        <end position="660"/>
    </location>
</feature>
<dbReference type="PANTHER" id="PTHR14919">
    <property type="entry name" value="KPL2-RELATED"/>
    <property type="match status" value="1"/>
</dbReference>
<dbReference type="Proteomes" id="UP001607302">
    <property type="component" value="Unassembled WGS sequence"/>
</dbReference>
<gene>
    <name evidence="3" type="ORF">V1478_011248</name>
</gene>
<comment type="caution">
    <text evidence="3">The sequence shown here is derived from an EMBL/GenBank/DDBJ whole genome shotgun (WGS) entry which is preliminary data.</text>
</comment>
<feature type="compositionally biased region" description="Basic and acidic residues" evidence="1">
    <location>
        <begin position="608"/>
        <end position="619"/>
    </location>
</feature>
<dbReference type="Pfam" id="PF22946">
    <property type="entry name" value="SPEF2_D5"/>
    <property type="match status" value="1"/>
</dbReference>
<reference evidence="3 4" key="1">
    <citation type="journal article" date="2024" name="Ann. Entomol. Soc. Am.">
        <title>Genomic analyses of the southern and eastern yellowjacket wasps (Hymenoptera: Vespidae) reveal evolutionary signatures of social life.</title>
        <authorList>
            <person name="Catto M.A."/>
            <person name="Caine P.B."/>
            <person name="Orr S.E."/>
            <person name="Hunt B.G."/>
            <person name="Goodisman M.A.D."/>
        </authorList>
    </citation>
    <scope>NUCLEOTIDE SEQUENCE [LARGE SCALE GENOMIC DNA]</scope>
    <source>
        <strain evidence="3">233</strain>
        <tissue evidence="3">Head and thorax</tissue>
    </source>
</reference>
<dbReference type="InterPro" id="IPR054517">
    <property type="entry name" value="SPEF2_D5"/>
</dbReference>
<proteinExistence type="predicted"/>
<feature type="domain" description="CPC1/SPEF2" evidence="2">
    <location>
        <begin position="311"/>
        <end position="441"/>
    </location>
</feature>
<dbReference type="PANTHER" id="PTHR14919:SF0">
    <property type="entry name" value="SPERM FLAGELLAR PROTEIN 2"/>
    <property type="match status" value="1"/>
</dbReference>
<protein>
    <recommendedName>
        <fullName evidence="2">CPC1/SPEF2 domain-containing protein</fullName>
    </recommendedName>
</protein>
<sequence length="777" mass="91465">MGEVLKEWFRKRLGVLMELTPELFGDYTRDGNLLAQILHTYGIINYDQLNTIIRTKDPALCRVNLKHLRVWLRFIGIDCSDECINEISYGKGATTLQLFYKVYLCLESKDSLYFITLQKEREKYIPTSRKFDVIPIQEEPPPYKPSEHPLSKSLEEANSTINWHRNKFQDVLKSCRREIKKLEKLKKEPSKRTAVVEPVLPKVFCDTTIGDDFLKEMDDFTRKHRVKPSKDDAYDPCLSDKLFEEMEVSAEDPEAAKSYISWLKNRKRKENVENAVKSRMQSMLLSELWKALSDKQETIFDESLARRSLDYSHYEKQMITKLMEVRNHKNVIAENRKIVQELTMDAKENKIRREEGRTREELDWELEDVDSECQRLFELHRRILREKFKKLREKHERICRETVQDLVDVALKVAEFRSSNEGYVPKVIWKEWKTLFVKCQPIFEIFEDEFPKGEEDEMEEEIEEIIRSRRDREEALNEANFESYHTLQSPWDDYVPPIEPEIEEILKLGELVLGYIVHRLLEFVYPYPVDFLEPPVPKVKTAAVILGVVEKRLYDPIRTLLKKSGISLVSMEDAINYCLLRYKEEMLDVKYIDANVLRATEEIFKESTVPKRKSGDSKKATFTARSRKNLRSPKPTEENQKEKKDSEDKETQTPRVIPYDDVDPTLTNTAYVGKWTYEFLILGQPISNELSTRILLEYLKSLGEIEGWALIDYPNSYDQMARLEFALTGCKIPPDPTVANFDNINIEEIDPVLPRIVYEDTEMDEYAIYRQSLHTII</sequence>
<evidence type="ECO:0000259" key="2">
    <source>
        <dbReference type="Pfam" id="PF22946"/>
    </source>
</evidence>
<dbReference type="InterPro" id="IPR052634">
    <property type="entry name" value="Sperm_flagellar-bone_growth"/>
</dbReference>
<evidence type="ECO:0000313" key="3">
    <source>
        <dbReference type="EMBL" id="KAL2718829.1"/>
    </source>
</evidence>
<feature type="compositionally biased region" description="Basic and acidic residues" evidence="1">
    <location>
        <begin position="634"/>
        <end position="652"/>
    </location>
</feature>
<dbReference type="EMBL" id="JAUDFV010000151">
    <property type="protein sequence ID" value="KAL2718829.1"/>
    <property type="molecule type" value="Genomic_DNA"/>
</dbReference>
<accession>A0ABD2ADY2</accession>
<name>A0ABD2ADY2_VESSQ</name>
<dbReference type="AlphaFoldDB" id="A0ABD2ADY2"/>
<organism evidence="3 4">
    <name type="scientific">Vespula squamosa</name>
    <name type="common">Southern yellow jacket</name>
    <name type="synonym">Wasp</name>
    <dbReference type="NCBI Taxonomy" id="30214"/>
    <lineage>
        <taxon>Eukaryota</taxon>
        <taxon>Metazoa</taxon>
        <taxon>Ecdysozoa</taxon>
        <taxon>Arthropoda</taxon>
        <taxon>Hexapoda</taxon>
        <taxon>Insecta</taxon>
        <taxon>Pterygota</taxon>
        <taxon>Neoptera</taxon>
        <taxon>Endopterygota</taxon>
        <taxon>Hymenoptera</taxon>
        <taxon>Apocrita</taxon>
        <taxon>Aculeata</taxon>
        <taxon>Vespoidea</taxon>
        <taxon>Vespidae</taxon>
        <taxon>Vespinae</taxon>
        <taxon>Vespula</taxon>
    </lineage>
</organism>
<evidence type="ECO:0000313" key="4">
    <source>
        <dbReference type="Proteomes" id="UP001607302"/>
    </source>
</evidence>
<evidence type="ECO:0000256" key="1">
    <source>
        <dbReference type="SAM" id="MobiDB-lite"/>
    </source>
</evidence>